<evidence type="ECO:0000256" key="4">
    <source>
        <dbReference type="ARBA" id="ARBA00023242"/>
    </source>
</evidence>
<gene>
    <name evidence="6" type="ORF">POCULU_LOCUS1260</name>
</gene>
<comment type="subcellular location">
    <subcellularLocation>
        <location evidence="1">Nucleus</location>
    </subcellularLocation>
</comment>
<dbReference type="Gene3D" id="4.10.240.10">
    <property type="entry name" value="Zn(2)-C6 fungal-type DNA-binding domain"/>
    <property type="match status" value="1"/>
</dbReference>
<evidence type="ECO:0000259" key="5">
    <source>
        <dbReference type="PROSITE" id="PS50048"/>
    </source>
</evidence>
<dbReference type="Proteomes" id="UP000789572">
    <property type="component" value="Unassembled WGS sequence"/>
</dbReference>
<dbReference type="GO" id="GO:0000981">
    <property type="term" value="F:DNA-binding transcription factor activity, RNA polymerase II-specific"/>
    <property type="evidence" value="ECO:0007669"/>
    <property type="project" value="InterPro"/>
</dbReference>
<dbReference type="PANTHER" id="PTHR46910:SF3">
    <property type="entry name" value="HALOTOLERANCE PROTEIN 9-RELATED"/>
    <property type="match status" value="1"/>
</dbReference>
<dbReference type="PANTHER" id="PTHR46910">
    <property type="entry name" value="TRANSCRIPTION FACTOR PDR1"/>
    <property type="match status" value="1"/>
</dbReference>
<dbReference type="CDD" id="cd00067">
    <property type="entry name" value="GAL4"/>
    <property type="match status" value="1"/>
</dbReference>
<dbReference type="OrthoDB" id="2154091at2759"/>
<dbReference type="PROSITE" id="PS00463">
    <property type="entry name" value="ZN2_CY6_FUNGAL_1"/>
    <property type="match status" value="1"/>
</dbReference>
<dbReference type="EMBL" id="CAJVPJ010000090">
    <property type="protein sequence ID" value="CAG8475411.1"/>
    <property type="molecule type" value="Genomic_DNA"/>
</dbReference>
<organism evidence="6 7">
    <name type="scientific">Paraglomus occultum</name>
    <dbReference type="NCBI Taxonomy" id="144539"/>
    <lineage>
        <taxon>Eukaryota</taxon>
        <taxon>Fungi</taxon>
        <taxon>Fungi incertae sedis</taxon>
        <taxon>Mucoromycota</taxon>
        <taxon>Glomeromycotina</taxon>
        <taxon>Glomeromycetes</taxon>
        <taxon>Paraglomerales</taxon>
        <taxon>Paraglomeraceae</taxon>
        <taxon>Paraglomus</taxon>
    </lineage>
</organism>
<dbReference type="SMART" id="SM00066">
    <property type="entry name" value="GAL4"/>
    <property type="match status" value="1"/>
</dbReference>
<dbReference type="InterPro" id="IPR036864">
    <property type="entry name" value="Zn2-C6_fun-type_DNA-bd_sf"/>
</dbReference>
<keyword evidence="7" id="KW-1185">Reference proteome</keyword>
<evidence type="ECO:0000256" key="3">
    <source>
        <dbReference type="ARBA" id="ARBA00023125"/>
    </source>
</evidence>
<dbReference type="InterPro" id="IPR050987">
    <property type="entry name" value="AtrR-like"/>
</dbReference>
<evidence type="ECO:0000256" key="1">
    <source>
        <dbReference type="ARBA" id="ARBA00004123"/>
    </source>
</evidence>
<feature type="domain" description="Zn(2)-C6 fungal-type" evidence="5">
    <location>
        <begin position="23"/>
        <end position="53"/>
    </location>
</feature>
<dbReference type="CDD" id="cd12148">
    <property type="entry name" value="fungal_TF_MHR"/>
    <property type="match status" value="1"/>
</dbReference>
<name>A0A9N8Z612_9GLOM</name>
<dbReference type="InterPro" id="IPR007219">
    <property type="entry name" value="XnlR_reg_dom"/>
</dbReference>
<reference evidence="6" key="1">
    <citation type="submission" date="2021-06" db="EMBL/GenBank/DDBJ databases">
        <authorList>
            <person name="Kallberg Y."/>
            <person name="Tangrot J."/>
            <person name="Rosling A."/>
        </authorList>
    </citation>
    <scope>NUCLEOTIDE SEQUENCE</scope>
    <source>
        <strain evidence="6">IA702</strain>
    </source>
</reference>
<dbReference type="SMART" id="SM00906">
    <property type="entry name" value="Fungal_trans"/>
    <property type="match status" value="1"/>
</dbReference>
<accession>A0A9N8Z612</accession>
<dbReference type="PROSITE" id="PS50048">
    <property type="entry name" value="ZN2_CY6_FUNGAL_2"/>
    <property type="match status" value="1"/>
</dbReference>
<dbReference type="GO" id="GO:0008270">
    <property type="term" value="F:zinc ion binding"/>
    <property type="evidence" value="ECO:0007669"/>
    <property type="project" value="InterPro"/>
</dbReference>
<evidence type="ECO:0000313" key="6">
    <source>
        <dbReference type="EMBL" id="CAG8475411.1"/>
    </source>
</evidence>
<dbReference type="AlphaFoldDB" id="A0A9N8Z612"/>
<evidence type="ECO:0000313" key="7">
    <source>
        <dbReference type="Proteomes" id="UP000789572"/>
    </source>
</evidence>
<proteinExistence type="predicted"/>
<dbReference type="GO" id="GO:0006351">
    <property type="term" value="P:DNA-templated transcription"/>
    <property type="evidence" value="ECO:0007669"/>
    <property type="project" value="InterPro"/>
</dbReference>
<keyword evidence="2" id="KW-0479">Metal-binding</keyword>
<dbReference type="InterPro" id="IPR001138">
    <property type="entry name" value="Zn2Cys6_DnaBD"/>
</dbReference>
<dbReference type="Pfam" id="PF00172">
    <property type="entry name" value="Zn_clus"/>
    <property type="match status" value="1"/>
</dbReference>
<dbReference type="GO" id="GO:0003677">
    <property type="term" value="F:DNA binding"/>
    <property type="evidence" value="ECO:0007669"/>
    <property type="project" value="UniProtKB-KW"/>
</dbReference>
<evidence type="ECO:0000256" key="2">
    <source>
        <dbReference type="ARBA" id="ARBA00022723"/>
    </source>
</evidence>
<sequence length="825" mass="93761">MNLLQPVPQSTLIAQKRFKPIETCDNCKERKVKCDKGRPVCGTCKKTNRDCTYDYSASSKRGRPKNEYELLQEQLEDIQTSTFQQVDRIESILEMALSGVPQGNASDTNLLMTNGNIYNNTYNNSNNDNVNDNNMSEWRGLYPNVASESASLPSLNLNLSEETLYLSTQLAASLPRQPHQEDNTVVDSDLFIGHPFAMLENNALDQLTDKMESLNIFESNQYVGEGSLLLLNDGGDELILPRCPANLSQVEQDLKCLPGAEIVDLLIDLYYQKIYRHYPHMKKSVLDSLGDLSTPQHFLLLNSIMFAASPFHPSEEHQKNGIIYHQRAVALLQRHCMSTPHVLTVISLFILGLNTRKMGSAWIFLGMASKMAFELGLHRKIKSPQMTPEVKEMRDMAFWGCFVSEAWASACYGRPSAIDEAMCDVDLLPIPQTPEPDLETRLHIAWILHIDLLRIFAQVRKYLYGRAKIAGTRREESQFKFLDAVLGKWSSTLPQWLRFEEMTKDVKNSLLGSIGGEMHTLFWTVIILLHSRNLAMFTTHPNNPLLRNMNDPSILLSQTMCVHAATILLHLLDVLMNTVPDFYEQSCAALFSFAPAIRVLSWTAQRGDEKSMQMVERLKEIKDQVKEIARNFAVRAGLESRLEGEEKLHKWWSGKEEEAKNAHIQDGDFTIVDPVQYRKQYSYISKKGKNAVSNKQINNEQPTSYNYEGEFTFTFKHQQSNDSNRFVPHLSDAIVQQQLQQSQQAPHVFTHQEQQLEQSQPSVSLQQVPQLSLFTLDNICFGANDLAGNHDLSQQHNDADIIPSFDPFNGGNFHIDENGAQELWQ</sequence>
<protein>
    <submittedName>
        <fullName evidence="6">5165_t:CDS:1</fullName>
    </submittedName>
</protein>
<dbReference type="SUPFAM" id="SSF57701">
    <property type="entry name" value="Zn2/Cys6 DNA-binding domain"/>
    <property type="match status" value="1"/>
</dbReference>
<keyword evidence="4" id="KW-0539">Nucleus</keyword>
<comment type="caution">
    <text evidence="6">The sequence shown here is derived from an EMBL/GenBank/DDBJ whole genome shotgun (WGS) entry which is preliminary data.</text>
</comment>
<dbReference type="GO" id="GO:0005634">
    <property type="term" value="C:nucleus"/>
    <property type="evidence" value="ECO:0007669"/>
    <property type="project" value="UniProtKB-SubCell"/>
</dbReference>
<dbReference type="Pfam" id="PF04082">
    <property type="entry name" value="Fungal_trans"/>
    <property type="match status" value="1"/>
</dbReference>
<keyword evidence="3" id="KW-0238">DNA-binding</keyword>